<proteinExistence type="predicted"/>
<reference evidence="3 4" key="1">
    <citation type="submission" date="2024-01" db="EMBL/GenBank/DDBJ databases">
        <title>The genomes of 5 underutilized Papilionoideae crops provide insights into root nodulation and disease resistanc.</title>
        <authorList>
            <person name="Jiang F."/>
        </authorList>
    </citation>
    <scope>NUCLEOTIDE SEQUENCE [LARGE SCALE GENOMIC DNA]</scope>
    <source>
        <strain evidence="3">DUOXIRENSHENG_FW03</strain>
        <tissue evidence="3">Leaves</tissue>
    </source>
</reference>
<gene>
    <name evidence="3" type="ORF">VNO78_25189</name>
</gene>
<evidence type="ECO:0000313" key="3">
    <source>
        <dbReference type="EMBL" id="KAK7389893.1"/>
    </source>
</evidence>
<dbReference type="Pfam" id="PF23247">
    <property type="entry name" value="LRR_RPS2"/>
    <property type="match status" value="3"/>
</dbReference>
<dbReference type="PANTHER" id="PTHR33463">
    <property type="entry name" value="NB-ARC DOMAIN-CONTAINING PROTEIN-RELATED"/>
    <property type="match status" value="1"/>
</dbReference>
<dbReference type="AlphaFoldDB" id="A0AAN9XEU3"/>
<dbReference type="Gene3D" id="3.80.10.10">
    <property type="entry name" value="Ribonuclease Inhibitor"/>
    <property type="match status" value="4"/>
</dbReference>
<evidence type="ECO:0000259" key="2">
    <source>
        <dbReference type="Pfam" id="PF23247"/>
    </source>
</evidence>
<dbReference type="InterPro" id="IPR050905">
    <property type="entry name" value="Plant_NBS-LRR"/>
</dbReference>
<sequence>MEEENAVFSAEKLIPNLECMKTDFGKLKKWFSSNSVNYWMHSLKELSLSSVTNGELLCRFLYRMPNLEKLQLSDSEHLLKESLVPCLGTVVQLKELVLLLSRIKDLGFEQDPVLQRLEILSLKCGLRNLMASSTAKSLVQLKTMKIIHCANVKEIVIGEGNEEGQVTEIVFRKLITIELAELNNLKSFCTCQNCNFKFPSLEVLIVRECPMETFSQGHTRAPKLQNVLAVEAEEEAKWQLEGDLNATIQKVFNDKVTFMYTKDLDISIYPEFIEQLWHDNHLMEQNCFRNLKRFYAYGCRGLVHVIPSHLLPFENLEELEVDDSSVAKDLTRLEVLWVMGCSELEELFSKDEKSAEGATEMFVFNSLTSLRLYKMPGLKYLYSELHTVEWPVLEELHCSLVKFISQEDYGWEEEDLVQVGKDVQVSSLNELPFEKLKFARCSFQEIFAAERPNALYTRILLHLKGLELLDLDNLKSIGLENSWLQSIAENLQTLQKLFYVPWLFRFNIINHSIKWFSAKDATPQQECDLNSVALRIFEEKILDSARSGSGFNRKDSPLQEIWLSSLSILDLCLSNLACLIVKGYQFLPDVVLPFNLLPSLTQLETLEVRDCDSVKAIFDVKCITQDSIMRTMEPAQFPLSFSLKKLTLSKLPNVENIWNEDPQRILRMQLQQLSVDNCKCLTSVFPATVAKDLMKLEDLVVKHCEELMTIVAEDNADPRESNLELTFPSMKSLTLWDLPMFKCFYYCSLQRQMLKASTSLEPLTEDQICIAKLTPNLQHLTLGENEVKVIWRGDFEGNLLDKTPSHVKELRLYSLPELVSIGSENTWIEPFLRNLETLEVMSCFSSINLVSSTVSFSSLTCLNIYNCNSLLYLFTSSTAKSLAQLKTMEIKYCNSIEEVVSKDEDESQEDEIRFPQLNCLKLIYLGKLKCFFKGSLSFPSLEELSVINCKRMETLCPGKIDASKLVELNLDKVRMPSH</sequence>
<feature type="domain" description="Disease resistance protein At4g27190-like leucine-rich repeats" evidence="2">
    <location>
        <begin position="262"/>
        <end position="384"/>
    </location>
</feature>
<dbReference type="EMBL" id="JAYMYS010000006">
    <property type="protein sequence ID" value="KAK7389893.1"/>
    <property type="molecule type" value="Genomic_DNA"/>
</dbReference>
<dbReference type="PANTHER" id="PTHR33463:SF145">
    <property type="entry name" value="NB-ARC DOMAIN-CONTAINING PROTEIN"/>
    <property type="match status" value="1"/>
</dbReference>
<accession>A0AAN9XEU3</accession>
<keyword evidence="1" id="KW-0611">Plant defense</keyword>
<feature type="domain" description="Disease resistance protein At4g27190-like leucine-rich repeats" evidence="2">
    <location>
        <begin position="851"/>
        <end position="968"/>
    </location>
</feature>
<comment type="caution">
    <text evidence="3">The sequence shown here is derived from an EMBL/GenBank/DDBJ whole genome shotgun (WGS) entry which is preliminary data.</text>
</comment>
<protein>
    <recommendedName>
        <fullName evidence="2">Disease resistance protein At4g27190-like leucine-rich repeats domain-containing protein</fullName>
    </recommendedName>
</protein>
<dbReference type="SUPFAM" id="SSF52058">
    <property type="entry name" value="L domain-like"/>
    <property type="match status" value="2"/>
</dbReference>
<keyword evidence="4" id="KW-1185">Reference proteome</keyword>
<dbReference type="InterPro" id="IPR032675">
    <property type="entry name" value="LRR_dom_sf"/>
</dbReference>
<evidence type="ECO:0000313" key="4">
    <source>
        <dbReference type="Proteomes" id="UP001386955"/>
    </source>
</evidence>
<evidence type="ECO:0000256" key="1">
    <source>
        <dbReference type="ARBA" id="ARBA00022821"/>
    </source>
</evidence>
<organism evidence="3 4">
    <name type="scientific">Psophocarpus tetragonolobus</name>
    <name type="common">Winged bean</name>
    <name type="synonym">Dolichos tetragonolobus</name>
    <dbReference type="NCBI Taxonomy" id="3891"/>
    <lineage>
        <taxon>Eukaryota</taxon>
        <taxon>Viridiplantae</taxon>
        <taxon>Streptophyta</taxon>
        <taxon>Embryophyta</taxon>
        <taxon>Tracheophyta</taxon>
        <taxon>Spermatophyta</taxon>
        <taxon>Magnoliopsida</taxon>
        <taxon>eudicotyledons</taxon>
        <taxon>Gunneridae</taxon>
        <taxon>Pentapetalae</taxon>
        <taxon>rosids</taxon>
        <taxon>fabids</taxon>
        <taxon>Fabales</taxon>
        <taxon>Fabaceae</taxon>
        <taxon>Papilionoideae</taxon>
        <taxon>50 kb inversion clade</taxon>
        <taxon>NPAAA clade</taxon>
        <taxon>indigoferoid/millettioid clade</taxon>
        <taxon>Phaseoleae</taxon>
        <taxon>Psophocarpus</taxon>
    </lineage>
</organism>
<feature type="domain" description="Disease resistance protein At4g27190-like leucine-rich repeats" evidence="2">
    <location>
        <begin position="554"/>
        <end position="705"/>
    </location>
</feature>
<dbReference type="InterPro" id="IPR057135">
    <property type="entry name" value="At4g27190-like_LRR"/>
</dbReference>
<name>A0AAN9XEU3_PSOTE</name>
<dbReference type="Proteomes" id="UP001386955">
    <property type="component" value="Unassembled WGS sequence"/>
</dbReference>